<proteinExistence type="predicted"/>
<reference evidence="1" key="1">
    <citation type="journal article" date="2023" name="G3 (Bethesda)">
        <title>Whole genome assemblies of Zophobas morio and Tenebrio molitor.</title>
        <authorList>
            <person name="Kaur S."/>
            <person name="Stinson S.A."/>
            <person name="diCenzo G.C."/>
        </authorList>
    </citation>
    <scope>NUCLEOTIDE SEQUENCE</scope>
    <source>
        <strain evidence="1">QUZm001</strain>
    </source>
</reference>
<evidence type="ECO:0000313" key="1">
    <source>
        <dbReference type="EMBL" id="KAJ3657934.1"/>
    </source>
</evidence>
<keyword evidence="2" id="KW-1185">Reference proteome</keyword>
<dbReference type="AlphaFoldDB" id="A0AA38IMU9"/>
<dbReference type="EMBL" id="JALNTZ010000003">
    <property type="protein sequence ID" value="KAJ3657934.1"/>
    <property type="molecule type" value="Genomic_DNA"/>
</dbReference>
<comment type="caution">
    <text evidence="1">The sequence shown here is derived from an EMBL/GenBank/DDBJ whole genome shotgun (WGS) entry which is preliminary data.</text>
</comment>
<dbReference type="Proteomes" id="UP001168821">
    <property type="component" value="Unassembled WGS sequence"/>
</dbReference>
<name>A0AA38IMU9_9CUCU</name>
<accession>A0AA38IMU9</accession>
<organism evidence="1 2">
    <name type="scientific">Zophobas morio</name>
    <dbReference type="NCBI Taxonomy" id="2755281"/>
    <lineage>
        <taxon>Eukaryota</taxon>
        <taxon>Metazoa</taxon>
        <taxon>Ecdysozoa</taxon>
        <taxon>Arthropoda</taxon>
        <taxon>Hexapoda</taxon>
        <taxon>Insecta</taxon>
        <taxon>Pterygota</taxon>
        <taxon>Neoptera</taxon>
        <taxon>Endopterygota</taxon>
        <taxon>Coleoptera</taxon>
        <taxon>Polyphaga</taxon>
        <taxon>Cucujiformia</taxon>
        <taxon>Tenebrionidae</taxon>
        <taxon>Zophobas</taxon>
    </lineage>
</organism>
<evidence type="ECO:0000313" key="2">
    <source>
        <dbReference type="Proteomes" id="UP001168821"/>
    </source>
</evidence>
<gene>
    <name evidence="1" type="ORF">Zmor_009710</name>
</gene>
<protein>
    <submittedName>
        <fullName evidence="1">Uncharacterized protein</fullName>
    </submittedName>
</protein>
<sequence>MFGVDLQKWIENSMILIEVESIGKVTSLSYDYSVVYRRALGVIGVRLQVRKYGAITRFFANYRKTITTDSGLLLAVFYGSITRPDDQPVHYWCLSRLVKR</sequence>